<accession>A0A9P4XK29</accession>
<keyword evidence="2" id="KW-1185">Reference proteome</keyword>
<dbReference type="AlphaFoldDB" id="A0A9P4XK29"/>
<evidence type="ECO:0000313" key="1">
    <source>
        <dbReference type="EMBL" id="KAF3074038.1"/>
    </source>
</evidence>
<dbReference type="EMBL" id="QLNT01000005">
    <property type="protein sequence ID" value="KAF3074038.1"/>
    <property type="molecule type" value="Genomic_DNA"/>
</dbReference>
<dbReference type="Proteomes" id="UP000801864">
    <property type="component" value="Unassembled WGS sequence"/>
</dbReference>
<dbReference type="PANTHER" id="PTHR38791:SF5">
    <property type="entry name" value="TRANSCRIPTION FACTOR DBAG-RELATED"/>
    <property type="match status" value="1"/>
</dbReference>
<sequence>MYLTANCLEIPKELNKICWAGLEACGTVYTGPEWLTTAFHTGVRNAKDDGKKRCKKTGKSCPGYKDEATLVFRHWSNQQASDTLPTLCWSSETDDKTLEELSLCIFNSEFVVKTVNRRLSRGFLDGIQLLLKTTYSTSVLACSAKILVLASIGNRLGRQSLLIKTDKDYGNLLRKFHQSLSADMKYVSVENLYTAILLGLYEIIVSHSAWPMQYMAHVRGVCAILSSPGSPFQLATGGHSFQLSSPLNLNNPLQNDVVVYSPIDDIRIRRLDVTLLKFQNFHQRAGMHLMQKSPTAEETSQLQKEALAIDEEFTQWRESISGNDPIYSRMTIASLDKSVAELSGCAYSHSGPVDKYFDYFIAAVWNTHRKSQLMLLDIMAHLAGHSSAEDAVLQFAQRAENIIMEIIASIPYHLAHSINDYLKCVQSRTTAIPSNGVSSGLLLLYPLFESSKCKIVPHEDRLYLTRCLLWIGEHMGIGQASLLGKCVNRRMSEPHPLHDPQFPFQEVSEGNLLIWASMALQPKLLN</sequence>
<proteinExistence type="predicted"/>
<gene>
    <name evidence="1" type="ORF">CFAM422_003821</name>
</gene>
<comment type="caution">
    <text evidence="1">The sequence shown here is derived from an EMBL/GenBank/DDBJ whole genome shotgun (WGS) entry which is preliminary data.</text>
</comment>
<evidence type="ECO:0008006" key="3">
    <source>
        <dbReference type="Google" id="ProtNLM"/>
    </source>
</evidence>
<dbReference type="InterPro" id="IPR053175">
    <property type="entry name" value="DHMBA_Reg_Transcription_Factor"/>
</dbReference>
<name>A0A9P4XK29_9HYPO</name>
<evidence type="ECO:0000313" key="2">
    <source>
        <dbReference type="Proteomes" id="UP000801864"/>
    </source>
</evidence>
<reference evidence="1 2" key="1">
    <citation type="submission" date="2018-06" db="EMBL/GenBank/DDBJ databases">
        <title>Genome analysis of cellulolytic fungus Trichoderma lentiforme CFAM-422.</title>
        <authorList>
            <person name="Steindorff A.S."/>
            <person name="Formighieri E.F."/>
            <person name="Midorikawa G.E.O."/>
            <person name="Tamietti M.S."/>
            <person name="Ramos E.Z."/>
            <person name="Silva A.S."/>
            <person name="Bon E.P.S."/>
            <person name="Mendes T.D."/>
            <person name="Damaso M.C.T."/>
            <person name="Favaro L.C.L."/>
        </authorList>
    </citation>
    <scope>NUCLEOTIDE SEQUENCE [LARGE SCALE GENOMIC DNA]</scope>
    <source>
        <strain evidence="1 2">CFAM-422</strain>
    </source>
</reference>
<protein>
    <recommendedName>
        <fullName evidence="3">Transcription factor domain-containing protein</fullName>
    </recommendedName>
</protein>
<organism evidence="1 2">
    <name type="scientific">Trichoderma lentiforme</name>
    <dbReference type="NCBI Taxonomy" id="1567552"/>
    <lineage>
        <taxon>Eukaryota</taxon>
        <taxon>Fungi</taxon>
        <taxon>Dikarya</taxon>
        <taxon>Ascomycota</taxon>
        <taxon>Pezizomycotina</taxon>
        <taxon>Sordariomycetes</taxon>
        <taxon>Hypocreomycetidae</taxon>
        <taxon>Hypocreales</taxon>
        <taxon>Hypocreaceae</taxon>
        <taxon>Trichoderma</taxon>
    </lineage>
</organism>
<dbReference type="PANTHER" id="PTHR38791">
    <property type="entry name" value="ZN(II)2CYS6 TRANSCRIPTION FACTOR (EUROFUNG)-RELATED-RELATED"/>
    <property type="match status" value="1"/>
</dbReference>